<sequence>MIKVTKALRVCNPLAGKSWDCKPWIVSLNKKLKISETKGKIAKDEEKTAEEEPSDAKPAEDDSASSADSALDITSERFDPLRALYAPEYRISEKQPKVLYQNLAAFESAFKRFGIMNLNKRNNTVVNKNTQKKDDNVMSAKPGSSKERQVIAEEAQQRRFQAHQMPVKGRARKQKDTHNILTYIDGVTGPMLALRQSMKEERRVRVMVRREHGIRGSLEGKLVWFDKFWNLWLHDVHEVCKRRKYGYSENKMCGVPQDCTWRLQELGIELPKQEVKSINRKNVEIRRHLQQLFVRGEQVALVILLPTNKNTTSLQMET</sequence>
<proteinExistence type="predicted"/>
<gene>
    <name evidence="4" type="primary">LOC105226903</name>
</gene>
<dbReference type="InterPro" id="IPR039267">
    <property type="entry name" value="Lsm11"/>
</dbReference>
<evidence type="ECO:0000256" key="1">
    <source>
        <dbReference type="SAM" id="MobiDB-lite"/>
    </source>
</evidence>
<feature type="domain" description="Sm" evidence="2">
    <location>
        <begin position="196"/>
        <end position="304"/>
    </location>
</feature>
<dbReference type="InterPro" id="IPR001163">
    <property type="entry name" value="Sm_dom_euk/arc"/>
</dbReference>
<accession>A0ABM3JCV8</accession>
<name>A0ABM3JCV8_BACDO</name>
<reference evidence="4" key="1">
    <citation type="submission" date="2025-08" db="UniProtKB">
        <authorList>
            <consortium name="RefSeq"/>
        </authorList>
    </citation>
    <scope>IDENTIFICATION</scope>
    <source>
        <tissue evidence="4">Adult</tissue>
    </source>
</reference>
<dbReference type="RefSeq" id="XP_049307057.1">
    <property type="nucleotide sequence ID" value="XM_049451100.1"/>
</dbReference>
<dbReference type="PANTHER" id="PTHR21415">
    <property type="entry name" value="U7 SNRNA-ASSOCIATED SM-LIKE PROTEIN LSM11"/>
    <property type="match status" value="1"/>
</dbReference>
<dbReference type="SUPFAM" id="SSF50182">
    <property type="entry name" value="Sm-like ribonucleoproteins"/>
    <property type="match status" value="1"/>
</dbReference>
<dbReference type="SMART" id="SM00651">
    <property type="entry name" value="Sm"/>
    <property type="match status" value="1"/>
</dbReference>
<evidence type="ECO:0000259" key="2">
    <source>
        <dbReference type="SMART" id="SM00651"/>
    </source>
</evidence>
<dbReference type="Proteomes" id="UP001652620">
    <property type="component" value="Chromosome 3"/>
</dbReference>
<evidence type="ECO:0000313" key="4">
    <source>
        <dbReference type="RefSeq" id="XP_049307057.1"/>
    </source>
</evidence>
<keyword evidence="3" id="KW-1185">Reference proteome</keyword>
<dbReference type="InterPro" id="IPR010920">
    <property type="entry name" value="LSM_dom_sf"/>
</dbReference>
<dbReference type="PANTHER" id="PTHR21415:SF1">
    <property type="entry name" value="U7 SNRNA-ASSOCIATED SM-LIKE PROTEIN LSM11"/>
    <property type="match status" value="1"/>
</dbReference>
<organism evidence="3 4">
    <name type="scientific">Bactrocera dorsalis</name>
    <name type="common">Oriental fruit fly</name>
    <name type="synonym">Dacus dorsalis</name>
    <dbReference type="NCBI Taxonomy" id="27457"/>
    <lineage>
        <taxon>Eukaryota</taxon>
        <taxon>Metazoa</taxon>
        <taxon>Ecdysozoa</taxon>
        <taxon>Arthropoda</taxon>
        <taxon>Hexapoda</taxon>
        <taxon>Insecta</taxon>
        <taxon>Pterygota</taxon>
        <taxon>Neoptera</taxon>
        <taxon>Endopterygota</taxon>
        <taxon>Diptera</taxon>
        <taxon>Brachycera</taxon>
        <taxon>Muscomorpha</taxon>
        <taxon>Tephritoidea</taxon>
        <taxon>Tephritidae</taxon>
        <taxon>Bactrocera</taxon>
        <taxon>Bactrocera</taxon>
    </lineage>
</organism>
<evidence type="ECO:0000313" key="3">
    <source>
        <dbReference type="Proteomes" id="UP001652620"/>
    </source>
</evidence>
<feature type="region of interest" description="Disordered" evidence="1">
    <location>
        <begin position="39"/>
        <end position="72"/>
    </location>
</feature>
<dbReference type="Gene3D" id="2.30.30.100">
    <property type="match status" value="1"/>
</dbReference>
<protein>
    <submittedName>
        <fullName evidence="4">U7 snRNA-associated Sm-like protein LSm11</fullName>
    </submittedName>
</protein>
<dbReference type="GeneID" id="105226903"/>